<accession>A0AAF3ENG2</accession>
<evidence type="ECO:0000313" key="4">
    <source>
        <dbReference type="WBParaSite" id="MBELARI_LOCUS15595"/>
    </source>
</evidence>
<dbReference type="GO" id="GO:0005524">
    <property type="term" value="F:ATP binding"/>
    <property type="evidence" value="ECO:0007669"/>
    <property type="project" value="InterPro"/>
</dbReference>
<sequence>MSPPDKKEDGVRRDVYEQVKEADGFNSHRNDVYSLGLVMWEIIERRTIFESYEATGMFFDRERLLIDIALKRVTEIESPECQTEIQEIILRCTNFQRIHRPKASEVLNFLKQTQKANEFISSLPFMPTEDQNQKELMKPIGFDDSTERIRLKPYLEKATTSRETTTTLVERHVGNGAMRFVQARTLFVKPITKDGKQDFEEVMGDIELPEEYKPDTKDRFYRPPKLNEDKHVYHVIASGNFADIIAAVNRDGKPVAAKRYKIEQLNQTIDGYTRLRREIQISRFNRHENIVEFYDVFVEKPENPTHIWLVTERMDHTLEKYFEHLCRNDEKSEPVKRDLRHIGALLAQLLRALDYIHQCGIMHRDVTPRNIGMNQKEFEIKLLDFGLARETNPKLDHSTNVDTPYIYKSLEVFMRAKYNTGVDIWAAALVALEMLGLKLFMPTGSDEEITKKIRKRGADNAVKDRIFAILGVPEDQYQSIFGRPIYGKPRAGELDKIWEEKIEPRLDKDIGPLRREDFKDLIKKMLHPNLKQRLRADECLLHPFLRILNEKYDQRASSLGTGKQPKDDQQMKSRNAQDREVLLKELADLRNQRINTDAEFFT</sequence>
<dbReference type="Proteomes" id="UP000887575">
    <property type="component" value="Unassembled WGS sequence"/>
</dbReference>
<dbReference type="PANTHER" id="PTHR44167">
    <property type="entry name" value="OVARIAN-SPECIFIC SERINE/THREONINE-PROTEIN KINASE LOK-RELATED"/>
    <property type="match status" value="1"/>
</dbReference>
<dbReference type="GO" id="GO:0044773">
    <property type="term" value="P:mitotic DNA damage checkpoint signaling"/>
    <property type="evidence" value="ECO:0007669"/>
    <property type="project" value="TreeGrafter"/>
</dbReference>
<dbReference type="InterPro" id="IPR011009">
    <property type="entry name" value="Kinase-like_dom_sf"/>
</dbReference>
<evidence type="ECO:0000259" key="2">
    <source>
        <dbReference type="PROSITE" id="PS50011"/>
    </source>
</evidence>
<dbReference type="Gene3D" id="1.10.510.10">
    <property type="entry name" value="Transferase(Phosphotransferase) domain 1"/>
    <property type="match status" value="2"/>
</dbReference>
<dbReference type="GO" id="GO:0005737">
    <property type="term" value="C:cytoplasm"/>
    <property type="evidence" value="ECO:0007669"/>
    <property type="project" value="TreeGrafter"/>
</dbReference>
<dbReference type="SUPFAM" id="SSF56112">
    <property type="entry name" value="Protein kinase-like (PK-like)"/>
    <property type="match status" value="2"/>
</dbReference>
<dbReference type="Gene3D" id="3.30.200.20">
    <property type="entry name" value="Phosphorylase Kinase, domain 1"/>
    <property type="match status" value="1"/>
</dbReference>
<evidence type="ECO:0000256" key="1">
    <source>
        <dbReference type="SAM" id="MobiDB-lite"/>
    </source>
</evidence>
<dbReference type="InterPro" id="IPR000719">
    <property type="entry name" value="Prot_kinase_dom"/>
</dbReference>
<evidence type="ECO:0000313" key="3">
    <source>
        <dbReference type="Proteomes" id="UP000887575"/>
    </source>
</evidence>
<dbReference type="GO" id="GO:0004674">
    <property type="term" value="F:protein serine/threonine kinase activity"/>
    <property type="evidence" value="ECO:0007669"/>
    <property type="project" value="TreeGrafter"/>
</dbReference>
<feature type="compositionally biased region" description="Basic and acidic residues" evidence="1">
    <location>
        <begin position="564"/>
        <end position="575"/>
    </location>
</feature>
<dbReference type="Pfam" id="PF07714">
    <property type="entry name" value="PK_Tyr_Ser-Thr"/>
    <property type="match status" value="1"/>
</dbReference>
<keyword evidence="3" id="KW-1185">Reference proteome</keyword>
<reference evidence="4" key="1">
    <citation type="submission" date="2024-02" db="UniProtKB">
        <authorList>
            <consortium name="WormBaseParasite"/>
        </authorList>
    </citation>
    <scope>IDENTIFICATION</scope>
</reference>
<dbReference type="PROSITE" id="PS50011">
    <property type="entry name" value="PROTEIN_KINASE_DOM"/>
    <property type="match status" value="2"/>
</dbReference>
<feature type="domain" description="Protein kinase" evidence="2">
    <location>
        <begin position="230"/>
        <end position="545"/>
    </location>
</feature>
<dbReference type="GO" id="GO:0005634">
    <property type="term" value="C:nucleus"/>
    <property type="evidence" value="ECO:0007669"/>
    <property type="project" value="TreeGrafter"/>
</dbReference>
<dbReference type="PANTHER" id="PTHR44167:SF24">
    <property type="entry name" value="SERINE_THREONINE-PROTEIN KINASE CHK2"/>
    <property type="match status" value="1"/>
</dbReference>
<feature type="region of interest" description="Disordered" evidence="1">
    <location>
        <begin position="556"/>
        <end position="575"/>
    </location>
</feature>
<dbReference type="WBParaSite" id="MBELARI_LOCUS15595">
    <property type="protein sequence ID" value="MBELARI_LOCUS15595"/>
    <property type="gene ID" value="MBELARI_LOCUS15595"/>
</dbReference>
<name>A0AAF3ENG2_9BILA</name>
<proteinExistence type="predicted"/>
<protein>
    <recommendedName>
        <fullName evidence="2">Protein kinase domain-containing protein</fullName>
    </recommendedName>
</protein>
<dbReference type="Pfam" id="PF00069">
    <property type="entry name" value="Pkinase"/>
    <property type="match status" value="1"/>
</dbReference>
<organism evidence="3 4">
    <name type="scientific">Mesorhabditis belari</name>
    <dbReference type="NCBI Taxonomy" id="2138241"/>
    <lineage>
        <taxon>Eukaryota</taxon>
        <taxon>Metazoa</taxon>
        <taxon>Ecdysozoa</taxon>
        <taxon>Nematoda</taxon>
        <taxon>Chromadorea</taxon>
        <taxon>Rhabditida</taxon>
        <taxon>Rhabditina</taxon>
        <taxon>Rhabditomorpha</taxon>
        <taxon>Rhabditoidea</taxon>
        <taxon>Rhabditidae</taxon>
        <taxon>Mesorhabditinae</taxon>
        <taxon>Mesorhabditis</taxon>
    </lineage>
</organism>
<feature type="domain" description="Protein kinase" evidence="2">
    <location>
        <begin position="1"/>
        <end position="120"/>
    </location>
</feature>
<dbReference type="AlphaFoldDB" id="A0AAF3ENG2"/>
<dbReference type="InterPro" id="IPR001245">
    <property type="entry name" value="Ser-Thr/Tyr_kinase_cat_dom"/>
</dbReference>